<comment type="similarity">
    <text evidence="1">Belongs to the PhzF family.</text>
</comment>
<evidence type="ECO:0000256" key="2">
    <source>
        <dbReference type="ARBA" id="ARBA00023235"/>
    </source>
</evidence>
<dbReference type="InterPro" id="IPR003719">
    <property type="entry name" value="Phenazine_PhzF-like"/>
</dbReference>
<dbReference type="Pfam" id="PF02567">
    <property type="entry name" value="PhzC-PhzF"/>
    <property type="match status" value="1"/>
</dbReference>
<feature type="region of interest" description="Disordered" evidence="3">
    <location>
        <begin position="371"/>
        <end position="419"/>
    </location>
</feature>
<feature type="compositionally biased region" description="Pro residues" evidence="3">
    <location>
        <begin position="373"/>
        <end position="382"/>
    </location>
</feature>
<evidence type="ECO:0000256" key="3">
    <source>
        <dbReference type="SAM" id="MobiDB-lite"/>
    </source>
</evidence>
<dbReference type="STRING" id="5286.A0A0K3CHR1"/>
<dbReference type="EMBL" id="CWKI01000005">
    <property type="protein sequence ID" value="CTR06751.1"/>
    <property type="molecule type" value="Genomic_DNA"/>
</dbReference>
<proteinExistence type="inferred from homology"/>
<dbReference type="Proteomes" id="UP000199069">
    <property type="component" value="Unassembled WGS sequence"/>
</dbReference>
<feature type="compositionally biased region" description="Low complexity" evidence="3">
    <location>
        <begin position="394"/>
        <end position="419"/>
    </location>
</feature>
<sequence length="419" mass="45405">MGVGSGGMAFTVMYSQLRVSSHKRPHRVYSLTCSRSTRTLSPLVLLLPFALFCCATPPRPARPPSDSSKMSLEFRIIDAFTSTPFAGNPAAVVLVPANHPRRDDTDFLLSVAREFNQPMTAFLTAKEGGDEPKYAIRWFTGIQEYPLCGHASLAAAALCFTELNPTARHVRLEAAACTLTADKLNDGSIEIALPQDLSVFEDAPVPPEAKAAVKAANAALFDAVIEMRKIKIGWLVVLDSTFDLEHAEINYVALQSCLGSYAFTQARLTPSAVGEAIFSRVYHPFSSTPEDFVCGAAHCSMVPYWLSQPASTRLPPTQNGWTHSTPFKSLQGGPRQGVLAVRWDKEAGLVALAGSARIVMKGEIPPLSSLCPPLRPVPPSPRVPRRTTRFAPDSPSSPQHPLLSLFFLPSSPHSTLNRS</sequence>
<evidence type="ECO:0000313" key="5">
    <source>
        <dbReference type="Proteomes" id="UP000199069"/>
    </source>
</evidence>
<keyword evidence="5" id="KW-1185">Reference proteome</keyword>
<dbReference type="PANTHER" id="PTHR13774:SF17">
    <property type="entry name" value="PHENAZINE BIOSYNTHESIS-LIKE DOMAIN-CONTAINING PROTEIN"/>
    <property type="match status" value="1"/>
</dbReference>
<dbReference type="GO" id="GO:0005737">
    <property type="term" value="C:cytoplasm"/>
    <property type="evidence" value="ECO:0007669"/>
    <property type="project" value="TreeGrafter"/>
</dbReference>
<dbReference type="Gene3D" id="3.10.310.10">
    <property type="entry name" value="Diaminopimelate Epimerase, Chain A, domain 1"/>
    <property type="match status" value="2"/>
</dbReference>
<organism evidence="4 5">
    <name type="scientific">Rhodotorula toruloides</name>
    <name type="common">Yeast</name>
    <name type="synonym">Rhodosporidium toruloides</name>
    <dbReference type="NCBI Taxonomy" id="5286"/>
    <lineage>
        <taxon>Eukaryota</taxon>
        <taxon>Fungi</taxon>
        <taxon>Dikarya</taxon>
        <taxon>Basidiomycota</taxon>
        <taxon>Pucciniomycotina</taxon>
        <taxon>Microbotryomycetes</taxon>
        <taxon>Sporidiobolales</taxon>
        <taxon>Sporidiobolaceae</taxon>
        <taxon>Rhodotorula</taxon>
    </lineage>
</organism>
<protein>
    <recommendedName>
        <fullName evidence="6">Phenazine biosynthesis PhzC/PhzF family protein</fullName>
    </recommendedName>
</protein>
<gene>
    <name evidence="4" type="primary">FGENESH: predicted gene_5.157</name>
    <name evidence="4" type="ORF">BN2166_0026120</name>
</gene>
<dbReference type="SUPFAM" id="SSF54506">
    <property type="entry name" value="Diaminopimelate epimerase-like"/>
    <property type="match status" value="1"/>
</dbReference>
<evidence type="ECO:0000313" key="4">
    <source>
        <dbReference type="EMBL" id="CTR06751.1"/>
    </source>
</evidence>
<evidence type="ECO:0008006" key="6">
    <source>
        <dbReference type="Google" id="ProtNLM"/>
    </source>
</evidence>
<dbReference type="GO" id="GO:0016853">
    <property type="term" value="F:isomerase activity"/>
    <property type="evidence" value="ECO:0007669"/>
    <property type="project" value="UniProtKB-KW"/>
</dbReference>
<dbReference type="AlphaFoldDB" id="A0A0K3CHR1"/>
<keyword evidence="2" id="KW-0413">Isomerase</keyword>
<dbReference type="PANTHER" id="PTHR13774">
    <property type="entry name" value="PHENAZINE BIOSYNTHESIS PROTEIN"/>
    <property type="match status" value="1"/>
</dbReference>
<evidence type="ECO:0000256" key="1">
    <source>
        <dbReference type="ARBA" id="ARBA00008270"/>
    </source>
</evidence>
<name>A0A0K3CHR1_RHOTO</name>
<reference evidence="4 5" key="1">
    <citation type="submission" date="2015-07" db="EMBL/GenBank/DDBJ databases">
        <authorList>
            <person name="Cajimat M.N.B."/>
            <person name="Milazzo M.L."/>
            <person name="Fulhorst C.F."/>
        </authorList>
    </citation>
    <scope>NUCLEOTIDE SEQUENCE [LARGE SCALE GENOMIC DNA]</scope>
    <source>
        <strain evidence="4">Single colony</strain>
    </source>
</reference>
<accession>A0A0K3CHR1</accession>